<feature type="region of interest" description="Disordered" evidence="8">
    <location>
        <begin position="98"/>
        <end position="150"/>
    </location>
</feature>
<proteinExistence type="inferred from homology"/>
<feature type="compositionally biased region" description="Low complexity" evidence="8">
    <location>
        <begin position="666"/>
        <end position="679"/>
    </location>
</feature>
<comment type="similarity">
    <text evidence="1">Belongs to the small GTPase superfamily. Rab family.</text>
</comment>
<evidence type="ECO:0000256" key="5">
    <source>
        <dbReference type="ARBA" id="ARBA00023134"/>
    </source>
</evidence>
<organism evidence="9 10">
    <name type="scientific">Papilio machaon</name>
    <name type="common">Old World swallowtail butterfly</name>
    <dbReference type="NCBI Taxonomy" id="76193"/>
    <lineage>
        <taxon>Eukaryota</taxon>
        <taxon>Metazoa</taxon>
        <taxon>Ecdysozoa</taxon>
        <taxon>Arthropoda</taxon>
        <taxon>Hexapoda</taxon>
        <taxon>Insecta</taxon>
        <taxon>Pterygota</taxon>
        <taxon>Neoptera</taxon>
        <taxon>Endopterygota</taxon>
        <taxon>Lepidoptera</taxon>
        <taxon>Glossata</taxon>
        <taxon>Ditrysia</taxon>
        <taxon>Papilionoidea</taxon>
        <taxon>Papilionidae</taxon>
        <taxon>Papilioninae</taxon>
        <taxon>Papilio</taxon>
    </lineage>
</organism>
<feature type="compositionally biased region" description="Basic and acidic residues" evidence="8">
    <location>
        <begin position="683"/>
        <end position="708"/>
    </location>
</feature>
<dbReference type="NCBIfam" id="TIGR00231">
    <property type="entry name" value="small_GTP"/>
    <property type="match status" value="1"/>
</dbReference>
<keyword evidence="6" id="KW-0449">Lipoprotein</keyword>
<keyword evidence="2" id="KW-0813">Transport</keyword>
<dbReference type="SUPFAM" id="SSF52540">
    <property type="entry name" value="P-loop containing nucleoside triphosphate hydrolases"/>
    <property type="match status" value="1"/>
</dbReference>
<feature type="region of interest" description="Disordered" evidence="8">
    <location>
        <begin position="657"/>
        <end position="738"/>
    </location>
</feature>
<evidence type="ECO:0000256" key="2">
    <source>
        <dbReference type="ARBA" id="ARBA00022448"/>
    </source>
</evidence>
<dbReference type="GO" id="GO:0005525">
    <property type="term" value="F:GTP binding"/>
    <property type="evidence" value="ECO:0007669"/>
    <property type="project" value="UniProtKB-KW"/>
</dbReference>
<keyword evidence="4" id="KW-0653">Protein transport</keyword>
<dbReference type="Gene3D" id="3.40.50.300">
    <property type="entry name" value="P-loop containing nucleotide triphosphate hydrolases"/>
    <property type="match status" value="1"/>
</dbReference>
<feature type="compositionally biased region" description="Polar residues" evidence="8">
    <location>
        <begin position="778"/>
        <end position="806"/>
    </location>
</feature>
<evidence type="ECO:0000256" key="7">
    <source>
        <dbReference type="ARBA" id="ARBA00023289"/>
    </source>
</evidence>
<dbReference type="Pfam" id="PF00400">
    <property type="entry name" value="WD40"/>
    <property type="match status" value="1"/>
</dbReference>
<keyword evidence="7" id="KW-0636">Prenylation</keyword>
<feature type="compositionally biased region" description="Low complexity" evidence="8">
    <location>
        <begin position="1720"/>
        <end position="1731"/>
    </location>
</feature>
<dbReference type="InterPro" id="IPR005225">
    <property type="entry name" value="Small_GTP-bd"/>
</dbReference>
<dbReference type="SMART" id="SM00173">
    <property type="entry name" value="RAS"/>
    <property type="match status" value="1"/>
</dbReference>
<dbReference type="SMART" id="SM00176">
    <property type="entry name" value="RAN"/>
    <property type="match status" value="1"/>
</dbReference>
<reference evidence="9 10" key="1">
    <citation type="journal article" date="2015" name="Nat. Commun.">
        <title>Outbred genome sequencing and CRISPR/Cas9 gene editing in butterflies.</title>
        <authorList>
            <person name="Li X."/>
            <person name="Fan D."/>
            <person name="Zhang W."/>
            <person name="Liu G."/>
            <person name="Zhang L."/>
            <person name="Zhao L."/>
            <person name="Fang X."/>
            <person name="Chen L."/>
            <person name="Dong Y."/>
            <person name="Chen Y."/>
            <person name="Ding Y."/>
            <person name="Zhao R."/>
            <person name="Feng M."/>
            <person name="Zhu Y."/>
            <person name="Feng Y."/>
            <person name="Jiang X."/>
            <person name="Zhu D."/>
            <person name="Xiang H."/>
            <person name="Feng X."/>
            <person name="Li S."/>
            <person name="Wang J."/>
            <person name="Zhang G."/>
            <person name="Kronforst M.R."/>
            <person name="Wang W."/>
        </authorList>
    </citation>
    <scope>NUCLEOTIDE SEQUENCE [LARGE SCALE GENOMIC DNA]</scope>
    <source>
        <strain evidence="9">Ya'a_city_454_Pm</strain>
        <tissue evidence="9">Whole body</tissue>
    </source>
</reference>
<dbReference type="SMART" id="SM00177">
    <property type="entry name" value="ARF"/>
    <property type="match status" value="1"/>
</dbReference>
<dbReference type="SMART" id="SM00175">
    <property type="entry name" value="RAB"/>
    <property type="match status" value="1"/>
</dbReference>
<dbReference type="InterPro" id="IPR001806">
    <property type="entry name" value="Small_GTPase"/>
</dbReference>
<gene>
    <name evidence="9" type="ORF">RR48_11875</name>
</gene>
<protein>
    <submittedName>
        <fullName evidence="9">Ras-related protein Rab-1A</fullName>
    </submittedName>
</protein>
<dbReference type="PROSITE" id="PS51421">
    <property type="entry name" value="RAS"/>
    <property type="match status" value="1"/>
</dbReference>
<dbReference type="PRINTS" id="PR00449">
    <property type="entry name" value="RASTRNSFRMNG"/>
</dbReference>
<feature type="region of interest" description="Disordered" evidence="8">
    <location>
        <begin position="754"/>
        <end position="806"/>
    </location>
</feature>
<evidence type="ECO:0000256" key="4">
    <source>
        <dbReference type="ARBA" id="ARBA00022927"/>
    </source>
</evidence>
<accession>A0A194RKG1</accession>
<feature type="region of interest" description="Disordered" evidence="8">
    <location>
        <begin position="469"/>
        <end position="490"/>
    </location>
</feature>
<dbReference type="InterPro" id="IPR015943">
    <property type="entry name" value="WD40/YVTN_repeat-like_dom_sf"/>
</dbReference>
<dbReference type="EMBL" id="KQ460045">
    <property type="protein sequence ID" value="KPJ18027.1"/>
    <property type="molecule type" value="Genomic_DNA"/>
</dbReference>
<name>A0A194RKG1_PAPMA</name>
<dbReference type="InterPro" id="IPR001680">
    <property type="entry name" value="WD40_rpt"/>
</dbReference>
<dbReference type="FunFam" id="3.40.50.300:FF:000069">
    <property type="entry name" value="Ras GTP-binding protein YPT1"/>
    <property type="match status" value="1"/>
</dbReference>
<keyword evidence="3" id="KW-0547">Nucleotide-binding</keyword>
<keyword evidence="10" id="KW-1185">Reference proteome</keyword>
<dbReference type="PROSITE" id="PS51417">
    <property type="entry name" value="ARF"/>
    <property type="match status" value="1"/>
</dbReference>
<dbReference type="PROSITE" id="PS51420">
    <property type="entry name" value="RHO"/>
    <property type="match status" value="1"/>
</dbReference>
<dbReference type="Proteomes" id="UP000053240">
    <property type="component" value="Unassembled WGS sequence"/>
</dbReference>
<dbReference type="SUPFAM" id="SSF50978">
    <property type="entry name" value="WD40 repeat-like"/>
    <property type="match status" value="1"/>
</dbReference>
<dbReference type="InterPro" id="IPR036322">
    <property type="entry name" value="WD40_repeat_dom_sf"/>
</dbReference>
<dbReference type="InterPro" id="IPR027417">
    <property type="entry name" value="P-loop_NTPase"/>
</dbReference>
<evidence type="ECO:0000256" key="6">
    <source>
        <dbReference type="ARBA" id="ARBA00023288"/>
    </source>
</evidence>
<evidence type="ECO:0000256" key="3">
    <source>
        <dbReference type="ARBA" id="ARBA00022741"/>
    </source>
</evidence>
<dbReference type="PANTHER" id="PTHR47977">
    <property type="entry name" value="RAS-RELATED PROTEIN RAB"/>
    <property type="match status" value="1"/>
</dbReference>
<evidence type="ECO:0000256" key="1">
    <source>
        <dbReference type="ARBA" id="ARBA00006270"/>
    </source>
</evidence>
<dbReference type="STRING" id="76193.A0A194RKG1"/>
<sequence length="1748" mass="198651">MRRGHAGIGGWRNENIRHFRSRGGGNQQFIPRDYQPLDVPRFPPPITRGFRPPLIASRLSHTTDNFPGNNRNKFRYMNRNNVNRTYDTHNERQMFQQPKHFTHSELTSPTKRNKDSNIYDNSNQSNACHINSHGDIDLRQPSGNTSRLGHKQPSFTPWAHPPEHKLHQYEERNQNRQYKYNEDLHKLPYPGHRPPSSDHYGGNPTSIIENSKTYSRTVDDTVDIIRKRILDRNESVHTSDNLNIDNSNNNSFLPEESFGHFYDAQQEQPIRRRIQRQKQKNKSNCDKIKNKIVHQLFKMDKEKIHKLMDNPNSSSKFEYAISSLITESQNSYNRHLRSVAEKSLCGSSTEFIQDDHNTIYEDTFLKQMQCILDPQDTVFLEDIKPFVMAELSKVLQLEDFEQQHIDSESSSHLNNEQFGYDEYPSSSSKYENYLHEYEDQGISNFQKSEIQRMNRKISKNYDVNVRRNNTTFKPNFEPRQRAKSCSYNEDRGPVTENVRFARHSLDNKSNDTFKVEEVPVFDPNSKSLSEDEDPFAELDNQYHVAVDPNFIADDTSSSHHSQRDSSVQPLFDNSYSSSGENYNIDNVKQEIDSQILNIAKSPLKLHAKNNDKGDINERENINSNIYQNTDKQSGSSTDYLHTVNSFTVDDICVPGDNHVSTESKTSHTSSTSKSIPSSNSRKRPIDQQSSHRKEKRKKSEDGPPDPKKKKDNRNITNVPAKIGEAQIKTGKNVHKTKFLPNKAERIKFSEKEYSNKYVKRKSKNKHEKHSHGSRKKNASTPSSHSNLPVTNSNATITPPKTDPKNTLKTIDMFTQKPKKVIIHQAHRNTAVVPSTKFASSSEKDERKKKDVTSKIFQRDAATQVHIELVSKDTQTNEDIICARCCLSEDTRLVEKLEMDPTHIAIEPVQALNPLARMKEIDLQIQNLVEEKLKLYRSLGMNEPSEDSLQSLGIAILNMPEEENKDENVEKDCLGFNEIIEEVVDIPMNDLVELTSENTKEVYIEPHNETIDTTNNTIDAPKGRKLTRRQMILQERKKSAGPRSTKKVKKDKSPNISLIEQILKDDRPLEEIITLDDFEKPMRTRRKSQRVQRTKKKIIKTAKPPIDLNDLNIIEIRECSVVLVREDLNKLLAEYNTRHFEHEVIQYEPLECASFVEAVEIPDKENSDIQLDMLDVSEDIIIDNNYEGKSAQDKELGLAEDSISEEIMLGDSQSSEDSLIPISSGENECKTFDFAADENLRRDSVCVTGQADAVLAIECIDNNFVAACLDGNVYYFSGDGQLINTLKGSNLAVTCLTIVKDKYETTIYTGSLDSRIRYYDLETGIEKGPECNVLSPIQTMDRAWDTVFVGTRTGFVLQFECKNNMLIPVSTVKFSDQSILALRAMKEGPRKVLLVASRSENVTIKDAQTGLLLRTLEGPKMTVYTLLYEDGKVYCGTSNHQIQVFDYTSGSHVGVHEGGKGAVCLRACGGLLFAGCYDGCVYVYREGEPRPLAQIRGPGLMLLSLAILGTKIIAGFKDRSLCIWKIPLIEIYLYCDNESGIVSINFFLFVLFDYLFKLLLIGDSGVGKSCLLLRFADDTYTESYISTIGVDFKIRTVELDGKTIKLQIWDTAGQERFRTITSSYYRGAHGIIIVYDCTDQDSFSNVKQWLEEIDRYACDNVNKLLVGNKCDLTTKKVVDYTTANQYAEQLGIPFLETSAKNSTNVEQAFMTMAAEIKARVGPPSAGAPPGAAVKIDQGRPVDTGKSSCC</sequence>
<dbReference type="InParanoid" id="A0A194RKG1"/>
<dbReference type="Pfam" id="PF00071">
    <property type="entry name" value="Ras"/>
    <property type="match status" value="1"/>
</dbReference>
<evidence type="ECO:0000313" key="9">
    <source>
        <dbReference type="EMBL" id="KPJ18027.1"/>
    </source>
</evidence>
<dbReference type="SMART" id="SM00174">
    <property type="entry name" value="RHO"/>
    <property type="match status" value="1"/>
</dbReference>
<keyword evidence="5" id="KW-0342">GTP-binding</keyword>
<feature type="compositionally biased region" description="Polar residues" evidence="8">
    <location>
        <begin position="118"/>
        <end position="129"/>
    </location>
</feature>
<feature type="region of interest" description="Disordered" evidence="8">
    <location>
        <begin position="551"/>
        <end position="574"/>
    </location>
</feature>
<dbReference type="GO" id="GO:0015031">
    <property type="term" value="P:protein transport"/>
    <property type="evidence" value="ECO:0007669"/>
    <property type="project" value="UniProtKB-KW"/>
</dbReference>
<dbReference type="SMART" id="SM00320">
    <property type="entry name" value="WD40"/>
    <property type="match status" value="5"/>
</dbReference>
<dbReference type="Gene3D" id="2.130.10.10">
    <property type="entry name" value="YVTN repeat-like/Quinoprotein amine dehydrogenase"/>
    <property type="match status" value="2"/>
</dbReference>
<dbReference type="InterPro" id="IPR050227">
    <property type="entry name" value="Rab"/>
</dbReference>
<evidence type="ECO:0000256" key="8">
    <source>
        <dbReference type="SAM" id="MobiDB-lite"/>
    </source>
</evidence>
<dbReference type="GO" id="GO:0003924">
    <property type="term" value="F:GTPase activity"/>
    <property type="evidence" value="ECO:0007669"/>
    <property type="project" value="InterPro"/>
</dbReference>
<dbReference type="PROSITE" id="PS51419">
    <property type="entry name" value="RAB"/>
    <property type="match status" value="1"/>
</dbReference>
<dbReference type="CDD" id="cd01869">
    <property type="entry name" value="Rab1_Ypt1"/>
    <property type="match status" value="1"/>
</dbReference>
<evidence type="ECO:0000313" key="10">
    <source>
        <dbReference type="Proteomes" id="UP000053240"/>
    </source>
</evidence>
<feature type="region of interest" description="Disordered" evidence="8">
    <location>
        <begin position="1719"/>
        <end position="1748"/>
    </location>
</feature>
<dbReference type="InterPro" id="IPR057289">
    <property type="entry name" value="Rab1/Ypt1"/>
</dbReference>
<feature type="compositionally biased region" description="Basic residues" evidence="8">
    <location>
        <begin position="757"/>
        <end position="777"/>
    </location>
</feature>